<accession>A0A3S1CD42</accession>
<protein>
    <submittedName>
        <fullName evidence="1">Uncharacterized protein</fullName>
    </submittedName>
</protein>
<name>A0A3S1CD42_9PROT</name>
<comment type="caution">
    <text evidence="1">The sequence shown here is derived from an EMBL/GenBank/DDBJ whole genome shotgun (WGS) entry which is preliminary data.</text>
</comment>
<evidence type="ECO:0000313" key="1">
    <source>
        <dbReference type="EMBL" id="RUQ61992.1"/>
    </source>
</evidence>
<dbReference type="OrthoDB" id="9899286at2"/>
<dbReference type="RefSeq" id="WP_127004671.1">
    <property type="nucleotide sequence ID" value="NZ_JBNPXW010000029.1"/>
</dbReference>
<gene>
    <name evidence="1" type="ORF">EJ913_29370</name>
</gene>
<keyword evidence="2" id="KW-1185">Reference proteome</keyword>
<sequence>MSTALVTAAEVAAATVSVLSPYLTEAGKEVAKAAGKEAASQGFKVLGWLRDKLTGTATGTLAALEEKPENQNRQGAFKFQLADFLEENPALLDELRKLLAEAAPGIHGVSQTVKGDNNNVGQVVGSGSTITITR</sequence>
<dbReference type="EMBL" id="RZIJ01000042">
    <property type="protein sequence ID" value="RUQ61992.1"/>
    <property type="molecule type" value="Genomic_DNA"/>
</dbReference>
<dbReference type="AlphaFoldDB" id="A0A3S1CD42"/>
<dbReference type="Proteomes" id="UP000280346">
    <property type="component" value="Unassembled WGS sequence"/>
</dbReference>
<reference evidence="1 2" key="1">
    <citation type="submission" date="2018-12" db="EMBL/GenBank/DDBJ databases">
        <authorList>
            <person name="Yang Y."/>
        </authorList>
    </citation>
    <scope>NUCLEOTIDE SEQUENCE [LARGE SCALE GENOMIC DNA]</scope>
    <source>
        <strain evidence="1 2">GSF71</strain>
    </source>
</reference>
<organism evidence="1 2">
    <name type="scientific">Azospirillum doebereinerae</name>
    <dbReference type="NCBI Taxonomy" id="92933"/>
    <lineage>
        <taxon>Bacteria</taxon>
        <taxon>Pseudomonadati</taxon>
        <taxon>Pseudomonadota</taxon>
        <taxon>Alphaproteobacteria</taxon>
        <taxon>Rhodospirillales</taxon>
        <taxon>Azospirillaceae</taxon>
        <taxon>Azospirillum</taxon>
    </lineage>
</organism>
<proteinExistence type="predicted"/>
<evidence type="ECO:0000313" key="2">
    <source>
        <dbReference type="Proteomes" id="UP000280346"/>
    </source>
</evidence>